<gene>
    <name evidence="1" type="ORF">BA1DRAFT_01637</name>
</gene>
<protein>
    <submittedName>
        <fullName evidence="1">Uncharacterized protein</fullName>
    </submittedName>
</protein>
<proteinExistence type="predicted"/>
<accession>A0A022PHZ8</accession>
<comment type="caution">
    <text evidence="1">The sequence shown here is derived from an EMBL/GenBank/DDBJ whole genome shotgun (WGS) entry which is preliminary data.</text>
</comment>
<dbReference type="Proteomes" id="UP000023464">
    <property type="component" value="Unassembled WGS sequence"/>
</dbReference>
<reference evidence="1 2" key="1">
    <citation type="submission" date="2014-03" db="EMBL/GenBank/DDBJ databases">
        <title>Draft Genome of Photorhabdus luminescens BA1, an Egyptian Isolate.</title>
        <authorList>
            <person name="Ghazal S."/>
            <person name="Hurst S.G.IV."/>
            <person name="Morris K."/>
            <person name="Thomas K."/>
            <person name="Tisa L.S."/>
        </authorList>
    </citation>
    <scope>NUCLEOTIDE SEQUENCE [LARGE SCALE GENOMIC DNA]</scope>
    <source>
        <strain evidence="1 2">BA1</strain>
    </source>
</reference>
<sequence>MSLKNDFKDFSTSNNANVVNQEKYEKILSLYSGFLPDNVPTHLLNKVLRRSSTIVSVVANFITTQSGDRVLDNRDITKLNTQLNRELEQKIITKISNYALEKSKNIADIPNKNVLVKNRSLLEKLIPVGVSPLWPTDIPPNGG</sequence>
<keyword evidence="2" id="KW-1185">Reference proteome</keyword>
<dbReference type="RefSeq" id="WP_051560711.1">
    <property type="nucleotide sequence ID" value="NZ_CAWLTM010000096.1"/>
</dbReference>
<dbReference type="PATRIC" id="fig|1393736.3.peg.1652"/>
<evidence type="ECO:0000313" key="1">
    <source>
        <dbReference type="EMBL" id="EYU15777.1"/>
    </source>
</evidence>
<evidence type="ECO:0000313" key="2">
    <source>
        <dbReference type="Proteomes" id="UP000023464"/>
    </source>
</evidence>
<dbReference type="EMBL" id="JFGV01000019">
    <property type="protein sequence ID" value="EYU15777.1"/>
    <property type="molecule type" value="Genomic_DNA"/>
</dbReference>
<organism evidence="1 2">
    <name type="scientific">Photorhabdus aegyptia</name>
    <dbReference type="NCBI Taxonomy" id="2805098"/>
    <lineage>
        <taxon>Bacteria</taxon>
        <taxon>Pseudomonadati</taxon>
        <taxon>Pseudomonadota</taxon>
        <taxon>Gammaproteobacteria</taxon>
        <taxon>Enterobacterales</taxon>
        <taxon>Morganellaceae</taxon>
        <taxon>Photorhabdus</taxon>
    </lineage>
</organism>
<dbReference type="AlphaFoldDB" id="A0A022PHZ8"/>
<name>A0A022PHZ8_9GAMM</name>